<dbReference type="Proteomes" id="UP001150603">
    <property type="component" value="Unassembled WGS sequence"/>
</dbReference>
<proteinExistence type="predicted"/>
<comment type="caution">
    <text evidence="1">The sequence shown here is derived from an EMBL/GenBank/DDBJ whole genome shotgun (WGS) entry which is preliminary data.</text>
</comment>
<dbReference type="EMBL" id="JANBPW010000987">
    <property type="protein sequence ID" value="KAJ1946849.1"/>
    <property type="molecule type" value="Genomic_DNA"/>
</dbReference>
<protein>
    <submittedName>
        <fullName evidence="1">Uncharacterized protein</fullName>
    </submittedName>
</protein>
<name>A0ACC1JCD5_9FUNG</name>
<keyword evidence="2" id="KW-1185">Reference proteome</keyword>
<evidence type="ECO:0000313" key="2">
    <source>
        <dbReference type="Proteomes" id="UP001150603"/>
    </source>
</evidence>
<reference evidence="1" key="1">
    <citation type="submission" date="2022-07" db="EMBL/GenBank/DDBJ databases">
        <title>Phylogenomic reconstructions and comparative analyses of Kickxellomycotina fungi.</title>
        <authorList>
            <person name="Reynolds N.K."/>
            <person name="Stajich J.E."/>
            <person name="Barry K."/>
            <person name="Grigoriev I.V."/>
            <person name="Crous P."/>
            <person name="Smith M.E."/>
        </authorList>
    </citation>
    <scope>NUCLEOTIDE SEQUENCE</scope>
    <source>
        <strain evidence="1">NRRL 5244</strain>
    </source>
</reference>
<gene>
    <name evidence="1" type="ORF">FBU59_001945</name>
</gene>
<organism evidence="1 2">
    <name type="scientific">Linderina macrospora</name>
    <dbReference type="NCBI Taxonomy" id="4868"/>
    <lineage>
        <taxon>Eukaryota</taxon>
        <taxon>Fungi</taxon>
        <taxon>Fungi incertae sedis</taxon>
        <taxon>Zoopagomycota</taxon>
        <taxon>Kickxellomycotina</taxon>
        <taxon>Kickxellomycetes</taxon>
        <taxon>Kickxellales</taxon>
        <taxon>Kickxellaceae</taxon>
        <taxon>Linderina</taxon>
    </lineage>
</organism>
<sequence>MTKVCEFFLRGKCHFGDKCRNEHPRGNQSGFGQSSAQSIMNQGQNNMRNAFAGINSGAFGGNTQSKGFGGSVGGGAFGQTGGGSAFGQTGSGSAFGQTGGGSSAFGGTGGGGGAFGQNSGDAIPAQPAEEKTVFSSTAGTTDEKLSKLSDNLLKKMAADRPIWRISSFGPISNEPNMLAGMDMSPEEARIEYMLARNSGTLAQYDQKYAHMENAVAQGLQNIIADPSSAVSQWIKNSSMAVSQEALAKRNVPKVAPAPAPAPAASAFGQASSASAFGQTSSSGSAFGQSSSSAFGQTSSSSSAFGQGSGSSSAFGQNTKPVGGFGQQSAFGQGGATGGFGMPRTANVPSFGSTPEDIKRLTGPTRELTAEETTSFKTADFSFGMIPEVPPPIELRDG</sequence>
<accession>A0ACC1JCD5</accession>
<evidence type="ECO:0000313" key="1">
    <source>
        <dbReference type="EMBL" id="KAJ1946849.1"/>
    </source>
</evidence>